<dbReference type="Pfam" id="PF00934">
    <property type="entry name" value="PE"/>
    <property type="match status" value="1"/>
</dbReference>
<comment type="caution">
    <text evidence="2">The sequence shown here is derived from an EMBL/GenBank/DDBJ whole genome shotgun (WGS) entry which is preliminary data.</text>
</comment>
<dbReference type="AlphaFoldDB" id="A0A1X2AH82"/>
<evidence type="ECO:0000313" key="2">
    <source>
        <dbReference type="EMBL" id="ORW50745.1"/>
    </source>
</evidence>
<dbReference type="InterPro" id="IPR038332">
    <property type="entry name" value="PPE_sf"/>
</dbReference>
<evidence type="ECO:0000313" key="3">
    <source>
        <dbReference type="Proteomes" id="UP000193285"/>
    </source>
</evidence>
<dbReference type="Proteomes" id="UP000193285">
    <property type="component" value="Unassembled WGS sequence"/>
</dbReference>
<evidence type="ECO:0000259" key="1">
    <source>
        <dbReference type="Pfam" id="PF00934"/>
    </source>
</evidence>
<dbReference type="InterPro" id="IPR000084">
    <property type="entry name" value="PE-PGRS_N"/>
</dbReference>
<dbReference type="STRING" id="767916.AWB91_19495"/>
<proteinExistence type="predicted"/>
<organism evidence="2 3">
    <name type="scientific">Mycobacterium paraense</name>
    <dbReference type="NCBI Taxonomy" id="767916"/>
    <lineage>
        <taxon>Bacteria</taxon>
        <taxon>Bacillati</taxon>
        <taxon>Actinomycetota</taxon>
        <taxon>Actinomycetes</taxon>
        <taxon>Mycobacteriales</taxon>
        <taxon>Mycobacteriaceae</taxon>
        <taxon>Mycobacterium</taxon>
        <taxon>Mycobacterium simiae complex</taxon>
    </lineage>
</organism>
<feature type="domain" description="PE" evidence="1">
    <location>
        <begin position="1"/>
        <end position="84"/>
    </location>
</feature>
<sequence>MVTAAATDLENIGSNIGAASSAAAGSTTALLPAAQDEVSAAIASLFGLHGKMFQALSAQAAAFHQQFVQALNAAAGAYASTEAAGIPSLQAAPTLTGVATALQNGGAALAPGLLAPAAGTGLASIAGPYETLFANTAANLRTLEAAIAANPAPFLRQFLLNQIGYAREIAAGAQYVLQNLPAVLANLPANIRAAVQALLAFNPVPVIQQFIAQQITYAQILATSLQNAAHDFVVGLEQLPAAFQSAVQALMAGNVGGAVSDIAQGFLGLFVSGVDVTTTGDPLVPPGLAISVVPTGTLGDLLPILTIPGMMAQNFTNLLPPGSIPAQVSQNFTNVIDTLTNTSINANALLGLGTSGLSATLTTDIGLPAALLIDAVGAPVNAFDALSASAAQFAGDLQTGNLTGAIATLIDAPAVVTNGFLNGETSLPLSLDLPAFSTNLGNSVLLGTLSFTNGTANINIPLDGLLVPQTPITATITGTATGTGLAISASNIAAALVNSQIPLNVDVLGTPTSGLITALLVYAPEQLALAITPPG</sequence>
<protein>
    <recommendedName>
        <fullName evidence="1">PE domain-containing protein</fullName>
    </recommendedName>
</protein>
<accession>A0A1X2AH82</accession>
<dbReference type="SUPFAM" id="SSF140459">
    <property type="entry name" value="PE/PPE dimer-like"/>
    <property type="match status" value="1"/>
</dbReference>
<gene>
    <name evidence="2" type="ORF">AWB90_05670</name>
</gene>
<dbReference type="Gene3D" id="1.10.287.850">
    <property type="entry name" value="HP0062-like domain"/>
    <property type="match status" value="1"/>
</dbReference>
<name>A0A1X2AH82_9MYCO</name>
<dbReference type="EMBL" id="LQPN01000030">
    <property type="protein sequence ID" value="ORW50745.1"/>
    <property type="molecule type" value="Genomic_DNA"/>
</dbReference>
<reference evidence="2 3" key="1">
    <citation type="journal article" date="2015" name="Emerg. Microbes Infect.">
        <title>Characterization of 17 strains belonging to the Mycobacterium simiae complex and description of Mycobacterium paraense sp. nov.</title>
        <authorList>
            <person name="Fusco da Costa A.R."/>
            <person name="Fedrizzi T."/>
            <person name="Lopes M.L."/>
            <person name="Pecorari M."/>
            <person name="Oliveira da Costa W.L."/>
            <person name="Giacobazzi E."/>
            <person name="da Costa Bahia J.R."/>
            <person name="De Sanctis V."/>
            <person name="Batista Lima K.V."/>
            <person name="Bertorelli R."/>
            <person name="Grottola A."/>
            <person name="Fabio A."/>
            <person name="Mariottini A."/>
            <person name="Ferretti P."/>
            <person name="Di Leva F."/>
            <person name="Fregni Serpini G."/>
            <person name="Tagliazucchi S."/>
            <person name="Rumpianesi F."/>
            <person name="Jousson O."/>
            <person name="Segata N."/>
            <person name="Tortoli E."/>
        </authorList>
    </citation>
    <scope>NUCLEOTIDE SEQUENCE [LARGE SCALE GENOMIC DNA]</scope>
    <source>
        <strain evidence="2 3">IEC33</strain>
    </source>
</reference>